<proteinExistence type="predicted"/>
<evidence type="ECO:0000313" key="1">
    <source>
        <dbReference type="EMBL" id="MBB3973126.1"/>
    </source>
</evidence>
<evidence type="ECO:0000313" key="2">
    <source>
        <dbReference type="Proteomes" id="UP000528964"/>
    </source>
</evidence>
<dbReference type="Proteomes" id="UP000528964">
    <property type="component" value="Unassembled WGS sequence"/>
</dbReference>
<protein>
    <submittedName>
        <fullName evidence="1">Uncharacterized protein</fullName>
    </submittedName>
</protein>
<accession>A0A7W6GEQ3</accession>
<comment type="caution">
    <text evidence="1">The sequence shown here is derived from an EMBL/GenBank/DDBJ whole genome shotgun (WGS) entry which is preliminary data.</text>
</comment>
<dbReference type="RefSeq" id="WP_183394975.1">
    <property type="nucleotide sequence ID" value="NZ_JACIDR010000002.1"/>
</dbReference>
<dbReference type="AlphaFoldDB" id="A0A7W6GEQ3"/>
<name>A0A7W6GEQ3_9HYPH</name>
<dbReference type="EMBL" id="JACIDR010000002">
    <property type="protein sequence ID" value="MBB3973126.1"/>
    <property type="molecule type" value="Genomic_DNA"/>
</dbReference>
<keyword evidence="2" id="KW-1185">Reference proteome</keyword>
<gene>
    <name evidence="1" type="ORF">GGR24_001783</name>
</gene>
<organism evidence="1 2">
    <name type="scientific">Hansschlegelia beijingensis</name>
    <dbReference type="NCBI Taxonomy" id="1133344"/>
    <lineage>
        <taxon>Bacteria</taxon>
        <taxon>Pseudomonadati</taxon>
        <taxon>Pseudomonadota</taxon>
        <taxon>Alphaproteobacteria</taxon>
        <taxon>Hyphomicrobiales</taxon>
        <taxon>Methylopilaceae</taxon>
        <taxon>Hansschlegelia</taxon>
    </lineage>
</organism>
<sequence>MPFVTSAVTDAAEPLSYPFRTRDEALLKAIELSERGVENVSVADLDSGEVLTGPELLGVLRSIAAEGS</sequence>
<reference evidence="1 2" key="1">
    <citation type="submission" date="2020-08" db="EMBL/GenBank/DDBJ databases">
        <title>Genomic Encyclopedia of Type Strains, Phase IV (KMG-IV): sequencing the most valuable type-strain genomes for metagenomic binning, comparative biology and taxonomic classification.</title>
        <authorList>
            <person name="Goeker M."/>
        </authorList>
    </citation>
    <scope>NUCLEOTIDE SEQUENCE [LARGE SCALE GENOMIC DNA]</scope>
    <source>
        <strain evidence="1 2">DSM 25481</strain>
    </source>
</reference>